<dbReference type="InterPro" id="IPR001300">
    <property type="entry name" value="Peptidase_C2_calpain_cat"/>
</dbReference>
<feature type="transmembrane region" description="Helical" evidence="9">
    <location>
        <begin position="889"/>
        <end position="912"/>
    </location>
</feature>
<dbReference type="OMA" id="WDSEPAD"/>
<dbReference type="GO" id="GO:0006508">
    <property type="term" value="P:proteolysis"/>
    <property type="evidence" value="ECO:0007669"/>
    <property type="project" value="UniProtKB-KW"/>
</dbReference>
<feature type="transmembrane region" description="Helical" evidence="9">
    <location>
        <begin position="924"/>
        <end position="947"/>
    </location>
</feature>
<dbReference type="Pfam" id="PF01067">
    <property type="entry name" value="Calpain_III"/>
    <property type="match status" value="1"/>
</dbReference>
<proteinExistence type="inferred from homology"/>
<feature type="transmembrane region" description="Helical" evidence="9">
    <location>
        <begin position="12"/>
        <end position="36"/>
    </location>
</feature>
<feature type="active site" evidence="6 7">
    <location>
        <position position="1954"/>
    </location>
</feature>
<dbReference type="InterPro" id="IPR022682">
    <property type="entry name" value="Calpain_domain_III"/>
</dbReference>
<feature type="compositionally biased region" description="Low complexity" evidence="8">
    <location>
        <begin position="370"/>
        <end position="390"/>
    </location>
</feature>
<name>A0A0K9NHX8_ZOSMR</name>
<evidence type="ECO:0000256" key="7">
    <source>
        <dbReference type="PROSITE-ProRule" id="PRU00239"/>
    </source>
</evidence>
<keyword evidence="4 7" id="KW-0378">Hydrolase</keyword>
<dbReference type="STRING" id="29655.A0A0K9NHX8"/>
<dbReference type="InterPro" id="IPR036213">
    <property type="entry name" value="Calpain_III_sf"/>
</dbReference>
<dbReference type="PANTHER" id="PTHR10183:SF379">
    <property type="entry name" value="CALPAIN-5"/>
    <property type="match status" value="1"/>
</dbReference>
<dbReference type="CDD" id="cd00044">
    <property type="entry name" value="CysPc"/>
    <property type="match status" value="1"/>
</dbReference>
<feature type="transmembrane region" description="Helical" evidence="9">
    <location>
        <begin position="953"/>
        <end position="974"/>
    </location>
</feature>
<comment type="similarity">
    <text evidence="1">Belongs to the peptidase C2 family.</text>
</comment>
<keyword evidence="2 7" id="KW-0645">Protease</keyword>
<dbReference type="SMART" id="SM00720">
    <property type="entry name" value="calpain_III"/>
    <property type="match status" value="1"/>
</dbReference>
<evidence type="ECO:0000313" key="12">
    <source>
        <dbReference type="Proteomes" id="UP000036987"/>
    </source>
</evidence>
<feature type="active site" evidence="6 7">
    <location>
        <position position="1934"/>
    </location>
</feature>
<feature type="transmembrane region" description="Helical" evidence="9">
    <location>
        <begin position="1018"/>
        <end position="1041"/>
    </location>
</feature>
<feature type="active site" evidence="6 7">
    <location>
        <position position="1776"/>
    </location>
</feature>
<dbReference type="Pfam" id="PF00648">
    <property type="entry name" value="Peptidase_C2"/>
    <property type="match status" value="1"/>
</dbReference>
<dbReference type="FunFam" id="2.60.120.380:FF:000005">
    <property type="entry name" value="calpain-type cysteine protease DEK1"/>
    <property type="match status" value="1"/>
</dbReference>
<feature type="transmembrane region" description="Helical" evidence="9">
    <location>
        <begin position="164"/>
        <end position="186"/>
    </location>
</feature>
<evidence type="ECO:0000256" key="8">
    <source>
        <dbReference type="SAM" id="MobiDB-lite"/>
    </source>
</evidence>
<evidence type="ECO:0000313" key="11">
    <source>
        <dbReference type="EMBL" id="KMZ56364.1"/>
    </source>
</evidence>
<feature type="transmembrane region" description="Helical" evidence="9">
    <location>
        <begin position="1062"/>
        <end position="1083"/>
    </location>
</feature>
<evidence type="ECO:0000256" key="4">
    <source>
        <dbReference type="ARBA" id="ARBA00022801"/>
    </source>
</evidence>
<feature type="transmembrane region" description="Helical" evidence="9">
    <location>
        <begin position="131"/>
        <end position="152"/>
    </location>
</feature>
<accession>A0A0K9NHX8</accession>
<evidence type="ECO:0000256" key="2">
    <source>
        <dbReference type="ARBA" id="ARBA00022670"/>
    </source>
</evidence>
<dbReference type="SMART" id="SM00230">
    <property type="entry name" value="CysPc"/>
    <property type="match status" value="1"/>
</dbReference>
<feature type="transmembrane region" description="Helical" evidence="9">
    <location>
        <begin position="671"/>
        <end position="691"/>
    </location>
</feature>
<dbReference type="PROSITE" id="PS00139">
    <property type="entry name" value="THIOL_PROTEASE_CYS"/>
    <property type="match status" value="1"/>
</dbReference>
<reference evidence="12" key="1">
    <citation type="journal article" date="2016" name="Nature">
        <title>The genome of the seagrass Zostera marina reveals angiosperm adaptation to the sea.</title>
        <authorList>
            <person name="Olsen J.L."/>
            <person name="Rouze P."/>
            <person name="Verhelst B."/>
            <person name="Lin Y.-C."/>
            <person name="Bayer T."/>
            <person name="Collen J."/>
            <person name="Dattolo E."/>
            <person name="De Paoli E."/>
            <person name="Dittami S."/>
            <person name="Maumus F."/>
            <person name="Michel G."/>
            <person name="Kersting A."/>
            <person name="Lauritano C."/>
            <person name="Lohaus R."/>
            <person name="Toepel M."/>
            <person name="Tonon T."/>
            <person name="Vanneste K."/>
            <person name="Amirebrahimi M."/>
            <person name="Brakel J."/>
            <person name="Bostroem C."/>
            <person name="Chovatia M."/>
            <person name="Grimwood J."/>
            <person name="Jenkins J.W."/>
            <person name="Jueterbock A."/>
            <person name="Mraz A."/>
            <person name="Stam W.T."/>
            <person name="Tice H."/>
            <person name="Bornberg-Bauer E."/>
            <person name="Green P.J."/>
            <person name="Pearson G.A."/>
            <person name="Procaccini G."/>
            <person name="Duarte C.M."/>
            <person name="Schmutz J."/>
            <person name="Reusch T.B.H."/>
            <person name="Van de Peer Y."/>
        </authorList>
    </citation>
    <scope>NUCLEOTIDE SEQUENCE [LARGE SCALE GENOMIC DNA]</scope>
    <source>
        <strain evidence="12">cv. Finnish</strain>
    </source>
</reference>
<evidence type="ECO:0000259" key="10">
    <source>
        <dbReference type="PROSITE" id="PS50203"/>
    </source>
</evidence>
<dbReference type="FunFam" id="3.90.70.10:FF:000038">
    <property type="entry name" value="Calpain-type cysteine protease DEK1"/>
    <property type="match status" value="1"/>
</dbReference>
<dbReference type="Gene3D" id="2.60.120.380">
    <property type="match status" value="1"/>
</dbReference>
<evidence type="ECO:0000256" key="5">
    <source>
        <dbReference type="ARBA" id="ARBA00022807"/>
    </source>
</evidence>
<feature type="transmembrane region" description="Helical" evidence="9">
    <location>
        <begin position="823"/>
        <end position="846"/>
    </location>
</feature>
<keyword evidence="12" id="KW-1185">Reference proteome</keyword>
<dbReference type="EMBL" id="LFYR01002199">
    <property type="protein sequence ID" value="KMZ56364.1"/>
    <property type="molecule type" value="Genomic_DNA"/>
</dbReference>
<dbReference type="PRINTS" id="PR00704">
    <property type="entry name" value="CALPAIN"/>
</dbReference>
<dbReference type="InterPro" id="IPR013320">
    <property type="entry name" value="ConA-like_dom_sf"/>
</dbReference>
<organism evidence="11 12">
    <name type="scientific">Zostera marina</name>
    <name type="common">Eelgrass</name>
    <dbReference type="NCBI Taxonomy" id="29655"/>
    <lineage>
        <taxon>Eukaryota</taxon>
        <taxon>Viridiplantae</taxon>
        <taxon>Streptophyta</taxon>
        <taxon>Embryophyta</taxon>
        <taxon>Tracheophyta</taxon>
        <taxon>Spermatophyta</taxon>
        <taxon>Magnoliopsida</taxon>
        <taxon>Liliopsida</taxon>
        <taxon>Zosteraceae</taxon>
        <taxon>Zostera</taxon>
    </lineage>
</organism>
<evidence type="ECO:0000256" key="3">
    <source>
        <dbReference type="ARBA" id="ARBA00022737"/>
    </source>
</evidence>
<dbReference type="SUPFAM" id="SSF49758">
    <property type="entry name" value="Calpain large subunit, middle domain (domain III)"/>
    <property type="match status" value="1"/>
</dbReference>
<feature type="region of interest" description="Disordered" evidence="8">
    <location>
        <begin position="426"/>
        <end position="447"/>
    </location>
</feature>
<feature type="transmembrane region" description="Helical" evidence="9">
    <location>
        <begin position="986"/>
        <end position="1006"/>
    </location>
</feature>
<evidence type="ECO:0000256" key="6">
    <source>
        <dbReference type="PIRSR" id="PIRSR622684-1"/>
    </source>
</evidence>
<gene>
    <name evidence="11" type="ORF">ZOSMA_96G00380</name>
</gene>
<keyword evidence="9" id="KW-1133">Transmembrane helix</keyword>
<dbReference type="PROSITE" id="PS50203">
    <property type="entry name" value="CALPAIN_CAT"/>
    <property type="match status" value="1"/>
</dbReference>
<feature type="transmembrane region" description="Helical" evidence="9">
    <location>
        <begin position="57"/>
        <end position="84"/>
    </location>
</feature>
<dbReference type="SUPFAM" id="SSF54001">
    <property type="entry name" value="Cysteine proteinases"/>
    <property type="match status" value="1"/>
</dbReference>
<feature type="transmembrane region" description="Helical" evidence="9">
    <location>
        <begin position="774"/>
        <end position="794"/>
    </location>
</feature>
<dbReference type="Gene3D" id="3.90.70.10">
    <property type="entry name" value="Cysteine proteinases"/>
    <property type="match status" value="1"/>
</dbReference>
<feature type="transmembrane region" description="Helical" evidence="9">
    <location>
        <begin position="234"/>
        <end position="258"/>
    </location>
</feature>
<feature type="transmembrane region" description="Helical" evidence="9">
    <location>
        <begin position="633"/>
        <end position="651"/>
    </location>
</feature>
<evidence type="ECO:0000256" key="1">
    <source>
        <dbReference type="ARBA" id="ARBA00007623"/>
    </source>
</evidence>
<feature type="transmembrane region" description="Helical" evidence="9">
    <location>
        <begin position="727"/>
        <end position="749"/>
    </location>
</feature>
<feature type="domain" description="Calpain catalytic" evidence="10">
    <location>
        <begin position="1710"/>
        <end position="2012"/>
    </location>
</feature>
<feature type="region of interest" description="Disordered" evidence="8">
    <location>
        <begin position="365"/>
        <end position="396"/>
    </location>
</feature>
<dbReference type="Gene3D" id="2.60.120.200">
    <property type="match status" value="1"/>
</dbReference>
<feature type="transmembrane region" description="Helical" evidence="9">
    <location>
        <begin position="264"/>
        <end position="287"/>
    </location>
</feature>
<comment type="caution">
    <text evidence="11">The sequence shown here is derived from an EMBL/GenBank/DDBJ whole genome shotgun (WGS) entry which is preliminary data.</text>
</comment>
<dbReference type="InterPro" id="IPR000169">
    <property type="entry name" value="Pept_cys_AS"/>
</dbReference>
<keyword evidence="9" id="KW-0812">Transmembrane</keyword>
<feature type="transmembrane region" description="Helical" evidence="9">
    <location>
        <begin position="96"/>
        <end position="119"/>
    </location>
</feature>
<keyword evidence="3" id="KW-0677">Repeat</keyword>
<dbReference type="PANTHER" id="PTHR10183">
    <property type="entry name" value="CALPAIN"/>
    <property type="match status" value="1"/>
</dbReference>
<dbReference type="GO" id="GO:0004198">
    <property type="term" value="F:calcium-dependent cysteine-type endopeptidase activity"/>
    <property type="evidence" value="ECO:0007669"/>
    <property type="project" value="InterPro"/>
</dbReference>
<protein>
    <submittedName>
        <fullName evidence="11">Calpain-type cysteine protease ADL1</fullName>
    </submittedName>
</protein>
<keyword evidence="9" id="KW-0472">Membrane</keyword>
<dbReference type="InterPro" id="IPR022684">
    <property type="entry name" value="Calpain_cysteine_protease"/>
</dbReference>
<dbReference type="SUPFAM" id="SSF49899">
    <property type="entry name" value="Concanavalin A-like lectins/glucanases"/>
    <property type="match status" value="1"/>
</dbReference>
<evidence type="ECO:0000256" key="9">
    <source>
        <dbReference type="SAM" id="Phobius"/>
    </source>
</evidence>
<dbReference type="OrthoDB" id="424753at2759"/>
<feature type="transmembrane region" description="Helical" evidence="9">
    <location>
        <begin position="853"/>
        <end position="877"/>
    </location>
</feature>
<sequence>MDGAERQRVLLVSIVCGTLFSFLSSLSFSLLWAINWRPWRFYSWIFARKWPELVQGTPLSLICSFLSLLAWIVVVSPVLILIIWGSLLIGILERDVIGLAIIMAGSAFLLSFYSIMLWWRTQWQSSRAVAILLLLAMSLLCGYELCAVYVMAGSTASERYSPSGFFFGVSAIALAINMLFICSMVFNGTGFDVDEYVRRSYKFACSDCIEVGPIASLPDPPDLSELYMHKSNRFIHLGLLYFGSLVVLLVYSVLYALTAREAHWLGAVTSAAIVILDWNIGACLFRFELLKSRVAALSIAGVYRLFLICFGVHYWYLGHCINYVVVASVLLGTAVHRRLAITNPLAERRDALKSTVIRLREGFRRKGQNSSSGSSEGCGSSVKRSSSSVETGQHGQAMEAISKTNSHCLVDVNNWNNMLPGQTNSCREGVNSDKSMDSGRPSLAIRSSSCRSVSQEVEMSNTFLEKYFEPHSSLGTLLGCPISGSECPGGESSSLGTTSAANQQLTDSSLALVLRESLNDPKFAMMLRRKARQGNHELASLLQDKGLDPNFAVMLKENGLDPTILALLQRGSLDADRDHVDAIDATPVESDRLESVIPNHISFSDELRQQGFEKWIDLSKLFLHYIVGTPERAWILFSLVFIIDTVIVAVFRPKTIKLINATHEQFEFGFSVLLLSPVVCSILAFFWSLNAEQMAMTSKPRKYGFIAWLLSTCIGLLLSFLSKSSIILGLALTLPLIVACLSVAFPIWIHKGYRFWVSREDCSTQESFGAKEGVILAISIVIFIGSVLSLGLIVSAKPLDDLGYAGWNEDQTFLTSPYTSSVYIGWAMASAIALLVTGTLPVVSWFATYKFSLSSAICVGIFAIVLVVFCGTSYLGVMNSREDEVPLKIDFLSALLPLVCTPAVISLLVGLYKWKDDDWKLSHGVYLFAGIGFFLLIGAISAVSIIVKPWTVGAAFLLVVLIVILAIVVIHFWVSNNFYLTRKQMVLVCLLSFFLALAAFLVGLWADKPFIGASVGYFSFLLLLGGHAMTVLLSPPIVIYSPRVLPVYIYDAHADSAKNVSYAFLILYGIALATECWGVVASLKISPPFVGSSVSAINFVMAFGFAISRPCVTLKMMEDAFHFLSKDTVIQAIARSATKTRNAISGTTFSAPQRSASSAALLVGDPTIMRDRAGNFVLPRDDVMKLRDRLRNEEAAAGLILSKIKNGFSYCHESSLDMGYRRKICAHARILALEEAIDTEWVCMWDKFGGYLLLLLGLTAKAEQVQDEVRLRLFLDSIGFSDLSAKEIKKWVPEDRRQFEIIQESYIREKEMEEEVLLQRREEEGKGKERRKALLEKEERKWKEIEASLLSSIPNVGNRDAAAMTAAVRAVGGDSVLDDSFARERVSSIAYRIRAAQLAHRAQQSGVSGAICILDDEPRNTGKHCGQIDPSICQNPKISFSISVMIQPESGSVCLLGTEFEKSVCWEILVAGAEQGIEAGQVGIRLVTKSDKLTTVSKDWSIGASCIADGRWHIVTVTIDTNIGEITSYLDGEFDCFLSGLPPQASNVVWELGTNIWIGARPPIDLDAFGRSDSEGVDSKMQMMDAFLWGRCLTDDEVSAFYTSMSPSEYDMIYYPDYAWQFGESPLRGDEMDCDEADIDLYDREDVDWDGQYSSGRRKRAEREGVTIDIDSFSRKFRKPTLETQEEINQRMVSVEIAVKEALFARGETHFTDQEFPPNNRSLFVDPEDPPSKLQIVSEWMRPDDIIKENCGDARPCLFFGSLNSSDVCQGGLGDCWFLSAVAVLTETSRISEVIITPEYNEEGIYTVRFCIQGDWVPVVVDDWIPCESSRKPAFATSKKKNELWVSLLEKAYAKLHGSYEALEGGLVQDALVDLTGGAGEEIDMRTAQAQIDLASGRLWSQLLRFKQEGFLLGCGSPSGSDIHVSSSGIVQGHAYSLLQVKEVDGHKLVQIRNPWANEVEWNGPWSDSSAEWTDRMKHKLKYISQTKDGIFCMSWQDFQIHFRSIYVCRVYPQEMRYSIHGQWRGYSAGGCQDYDSWHQNPQFRLKATGLDISSPIHVFITLTQGVNFSRKPTTTGFSNYQSSQDSSNFYIGMRILKTHGHRAAYNIYLHESVGGTDYVNSREISCELVLEPYPKGYTIVPTTIQPGEEAPFVISVFTKAAITLESM</sequence>
<keyword evidence="5 7" id="KW-0788">Thiol protease</keyword>
<dbReference type="Proteomes" id="UP000036987">
    <property type="component" value="Unassembled WGS sequence"/>
</dbReference>
<dbReference type="InterPro" id="IPR038765">
    <property type="entry name" value="Papain-like_cys_pep_sf"/>
</dbReference>
<dbReference type="InterPro" id="IPR022683">
    <property type="entry name" value="Calpain_III"/>
</dbReference>
<feature type="transmembrane region" description="Helical" evidence="9">
    <location>
        <begin position="294"/>
        <end position="315"/>
    </location>
</feature>
<feature type="transmembrane region" description="Helical" evidence="9">
    <location>
        <begin position="703"/>
        <end position="721"/>
    </location>
</feature>